<proteinExistence type="predicted"/>
<protein>
    <submittedName>
        <fullName evidence="1">Uncharacterized protein</fullName>
    </submittedName>
</protein>
<accession>A0A0A8ZZA3</accession>
<sequence length="25" mass="2755">MQLLCFKDGSSGRVAAQTTMLHQTM</sequence>
<dbReference type="EMBL" id="GBRH01253744">
    <property type="protein sequence ID" value="JAD44151.1"/>
    <property type="molecule type" value="Transcribed_RNA"/>
</dbReference>
<name>A0A0A8ZZA3_ARUDO</name>
<organism evidence="1">
    <name type="scientific">Arundo donax</name>
    <name type="common">Giant reed</name>
    <name type="synonym">Donax arundinaceus</name>
    <dbReference type="NCBI Taxonomy" id="35708"/>
    <lineage>
        <taxon>Eukaryota</taxon>
        <taxon>Viridiplantae</taxon>
        <taxon>Streptophyta</taxon>
        <taxon>Embryophyta</taxon>
        <taxon>Tracheophyta</taxon>
        <taxon>Spermatophyta</taxon>
        <taxon>Magnoliopsida</taxon>
        <taxon>Liliopsida</taxon>
        <taxon>Poales</taxon>
        <taxon>Poaceae</taxon>
        <taxon>PACMAD clade</taxon>
        <taxon>Arundinoideae</taxon>
        <taxon>Arundineae</taxon>
        <taxon>Arundo</taxon>
    </lineage>
</organism>
<reference evidence="1" key="2">
    <citation type="journal article" date="2015" name="Data Brief">
        <title>Shoot transcriptome of the giant reed, Arundo donax.</title>
        <authorList>
            <person name="Barrero R.A."/>
            <person name="Guerrero F.D."/>
            <person name="Moolhuijzen P."/>
            <person name="Goolsby J.A."/>
            <person name="Tidwell J."/>
            <person name="Bellgard S.E."/>
            <person name="Bellgard M.I."/>
        </authorList>
    </citation>
    <scope>NUCLEOTIDE SEQUENCE</scope>
    <source>
        <tissue evidence="1">Shoot tissue taken approximately 20 cm above the soil surface</tissue>
    </source>
</reference>
<dbReference type="AlphaFoldDB" id="A0A0A8ZZA3"/>
<reference evidence="1" key="1">
    <citation type="submission" date="2014-09" db="EMBL/GenBank/DDBJ databases">
        <authorList>
            <person name="Magalhaes I.L.F."/>
            <person name="Oliveira U."/>
            <person name="Santos F.R."/>
            <person name="Vidigal T.H.D.A."/>
            <person name="Brescovit A.D."/>
            <person name="Santos A.J."/>
        </authorList>
    </citation>
    <scope>NUCLEOTIDE SEQUENCE</scope>
    <source>
        <tissue evidence="1">Shoot tissue taken approximately 20 cm above the soil surface</tissue>
    </source>
</reference>
<evidence type="ECO:0000313" key="1">
    <source>
        <dbReference type="EMBL" id="JAD44151.1"/>
    </source>
</evidence>